<accession>A0A9D1NSK6</accession>
<sequence>MRKRTWKAAGVLGGILILGTGSGTLVHAEEASMEVAVGQSADSVPEEINTWETKAAANVNSYANIRSDASEEAEKTGVLPKGAAADVIEQQGEWTKITSGEVEGYVKTDLLVFSQEAQNLYESTYGTRGTVTASSLRIRNTPSLEGEIVGAKPQGSQVTLEGQEGDWYQVDLGDGQPAYMSAEYIEIEENEALTMEEYQALQAAEAQAAREAQQQEQAAAAAASVSGGELDLLAALIQCEAGGESHTGKVAVGAVVMNRVRSGQFPNSITEVVYQSGQFSPVASGALSSVLAQGARSDCYDAAREALAGSNPVGGCLYFNSGSGQGIQIGNQHFY</sequence>
<dbReference type="Pfam" id="PF07486">
    <property type="entry name" value="Hydrolase_2"/>
    <property type="match status" value="1"/>
</dbReference>
<dbReference type="GO" id="GO:0016787">
    <property type="term" value="F:hydrolase activity"/>
    <property type="evidence" value="ECO:0007669"/>
    <property type="project" value="UniProtKB-KW"/>
</dbReference>
<comment type="caution">
    <text evidence="2">The sequence shown here is derived from an EMBL/GenBank/DDBJ whole genome shotgun (WGS) entry which is preliminary data.</text>
</comment>
<dbReference type="Gene3D" id="1.10.10.2520">
    <property type="entry name" value="Cell wall hydrolase SleB, domain 1"/>
    <property type="match status" value="1"/>
</dbReference>
<evidence type="ECO:0000259" key="1">
    <source>
        <dbReference type="PROSITE" id="PS51781"/>
    </source>
</evidence>
<dbReference type="SMART" id="SM00287">
    <property type="entry name" value="SH3b"/>
    <property type="match status" value="2"/>
</dbReference>
<dbReference type="Pfam" id="PF08239">
    <property type="entry name" value="SH3_3"/>
    <property type="match status" value="2"/>
</dbReference>
<name>A0A9D1NSK6_9FIRM</name>
<reference evidence="2" key="1">
    <citation type="submission" date="2020-10" db="EMBL/GenBank/DDBJ databases">
        <authorList>
            <person name="Gilroy R."/>
        </authorList>
    </citation>
    <scope>NUCLEOTIDE SEQUENCE</scope>
    <source>
        <strain evidence="2">ChiBcec2-4451</strain>
    </source>
</reference>
<dbReference type="EMBL" id="DVON01000057">
    <property type="protein sequence ID" value="HIV12076.1"/>
    <property type="molecule type" value="Genomic_DNA"/>
</dbReference>
<proteinExistence type="predicted"/>
<dbReference type="InterPro" id="IPR042047">
    <property type="entry name" value="SleB_dom1"/>
</dbReference>
<evidence type="ECO:0000313" key="2">
    <source>
        <dbReference type="EMBL" id="HIV12076.1"/>
    </source>
</evidence>
<protein>
    <submittedName>
        <fullName evidence="2">Cell wall hydrolase</fullName>
    </submittedName>
</protein>
<dbReference type="PROSITE" id="PS51781">
    <property type="entry name" value="SH3B"/>
    <property type="match status" value="1"/>
</dbReference>
<evidence type="ECO:0000313" key="3">
    <source>
        <dbReference type="Proteomes" id="UP000886723"/>
    </source>
</evidence>
<dbReference type="InterPro" id="IPR003646">
    <property type="entry name" value="SH3-like_bac-type"/>
</dbReference>
<dbReference type="AlphaFoldDB" id="A0A9D1NSK6"/>
<dbReference type="Proteomes" id="UP000886723">
    <property type="component" value="Unassembled WGS sequence"/>
</dbReference>
<dbReference type="InterPro" id="IPR052354">
    <property type="entry name" value="Cell_Wall_Dynamics_Protein"/>
</dbReference>
<keyword evidence="2" id="KW-0378">Hydrolase</keyword>
<dbReference type="InterPro" id="IPR011105">
    <property type="entry name" value="Cell_wall_hydrolase_SleB"/>
</dbReference>
<feature type="domain" description="SH3b" evidence="1">
    <location>
        <begin position="126"/>
        <end position="189"/>
    </location>
</feature>
<gene>
    <name evidence="2" type="ORF">IAA63_02910</name>
</gene>
<organism evidence="2 3">
    <name type="scientific">Candidatus Pullilachnospira stercoravium</name>
    <dbReference type="NCBI Taxonomy" id="2840913"/>
    <lineage>
        <taxon>Bacteria</taxon>
        <taxon>Bacillati</taxon>
        <taxon>Bacillota</taxon>
        <taxon>Clostridia</taxon>
        <taxon>Lachnospirales</taxon>
        <taxon>Lachnospiraceae</taxon>
        <taxon>Lachnospiraceae incertae sedis</taxon>
        <taxon>Candidatus Pullilachnospira</taxon>
    </lineage>
</organism>
<reference evidence="2" key="2">
    <citation type="journal article" date="2021" name="PeerJ">
        <title>Extensive microbial diversity within the chicken gut microbiome revealed by metagenomics and culture.</title>
        <authorList>
            <person name="Gilroy R."/>
            <person name="Ravi A."/>
            <person name="Getino M."/>
            <person name="Pursley I."/>
            <person name="Horton D.L."/>
            <person name="Alikhan N.F."/>
            <person name="Baker D."/>
            <person name="Gharbi K."/>
            <person name="Hall N."/>
            <person name="Watson M."/>
            <person name="Adriaenssens E.M."/>
            <person name="Foster-Nyarko E."/>
            <person name="Jarju S."/>
            <person name="Secka A."/>
            <person name="Antonio M."/>
            <person name="Oren A."/>
            <person name="Chaudhuri R.R."/>
            <person name="La Ragione R."/>
            <person name="Hildebrand F."/>
            <person name="Pallen M.J."/>
        </authorList>
    </citation>
    <scope>NUCLEOTIDE SEQUENCE</scope>
    <source>
        <strain evidence="2">ChiBcec2-4451</strain>
    </source>
</reference>
<dbReference type="PANTHER" id="PTHR34408">
    <property type="entry name" value="FAMILY PROTEIN, PUTATIVE-RELATED"/>
    <property type="match status" value="1"/>
</dbReference>
<dbReference type="Gene3D" id="2.30.30.40">
    <property type="entry name" value="SH3 Domains"/>
    <property type="match status" value="2"/>
</dbReference>
<dbReference type="PANTHER" id="PTHR34408:SF1">
    <property type="entry name" value="GLYCOSYL HYDROLASE FAMILY 19 DOMAIN-CONTAINING PROTEIN HI_1415"/>
    <property type="match status" value="1"/>
</dbReference>